<comment type="similarity">
    <text evidence="1">Belongs to the Fur family.</text>
</comment>
<accession>A0ABU2WJA1</accession>
<dbReference type="PANTHER" id="PTHR33202:SF6">
    <property type="entry name" value="ZINC UPTAKE REGULATION PROTEIN"/>
    <property type="match status" value="1"/>
</dbReference>
<reference evidence="7 8" key="1">
    <citation type="submission" date="2023-09" db="EMBL/GenBank/DDBJ databases">
        <authorList>
            <person name="Rey-Velasco X."/>
        </authorList>
    </citation>
    <scope>NUCLEOTIDE SEQUENCE [LARGE SCALE GENOMIC DNA]</scope>
    <source>
        <strain evidence="7 8">W345</strain>
    </source>
</reference>
<name>A0ABU2WJA1_9GAMM</name>
<sequence length="162" mass="18073">MTRANSRKTTQKPRPAKLAAARFDEIEIQCEQRGLRLTEMRREAYLLLAEKNAPLSAYDLLEGLEARVGRKLAPPTVYRALDFLLEQGFIHRIASSSKYLTCDHPGEAHESIYFMCSNCGTAREIEDTRIAKLLSEDASGVGFSPQRHVVEVQGVCKDCGTA</sequence>
<dbReference type="RefSeq" id="WP_311365028.1">
    <property type="nucleotide sequence ID" value="NZ_JAVRIC010000012.1"/>
</dbReference>
<comment type="caution">
    <text evidence="7">The sequence shown here is derived from an EMBL/GenBank/DDBJ whole genome shotgun (WGS) entry which is preliminary data.</text>
</comment>
<dbReference type="EMBL" id="JAVRIC010000012">
    <property type="protein sequence ID" value="MDT0497635.1"/>
    <property type="molecule type" value="Genomic_DNA"/>
</dbReference>
<dbReference type="InterPro" id="IPR036390">
    <property type="entry name" value="WH_DNA-bd_sf"/>
</dbReference>
<dbReference type="SUPFAM" id="SSF46785">
    <property type="entry name" value="Winged helix' DNA-binding domain"/>
    <property type="match status" value="1"/>
</dbReference>
<protein>
    <submittedName>
        <fullName evidence="7">Transcriptional repressor</fullName>
    </submittedName>
</protein>
<evidence type="ECO:0000256" key="3">
    <source>
        <dbReference type="ARBA" id="ARBA00022833"/>
    </source>
</evidence>
<dbReference type="InterPro" id="IPR043135">
    <property type="entry name" value="Fur_C"/>
</dbReference>
<evidence type="ECO:0000256" key="5">
    <source>
        <dbReference type="ARBA" id="ARBA00023125"/>
    </source>
</evidence>
<gene>
    <name evidence="7" type="ORF">RM530_09705</name>
</gene>
<evidence type="ECO:0000256" key="6">
    <source>
        <dbReference type="ARBA" id="ARBA00023163"/>
    </source>
</evidence>
<dbReference type="Gene3D" id="1.10.10.10">
    <property type="entry name" value="Winged helix-like DNA-binding domain superfamily/Winged helix DNA-binding domain"/>
    <property type="match status" value="1"/>
</dbReference>
<organism evidence="7 8">
    <name type="scientific">Banduia mediterranea</name>
    <dbReference type="NCBI Taxonomy" id="3075609"/>
    <lineage>
        <taxon>Bacteria</taxon>
        <taxon>Pseudomonadati</taxon>
        <taxon>Pseudomonadota</taxon>
        <taxon>Gammaproteobacteria</taxon>
        <taxon>Nevskiales</taxon>
        <taxon>Algiphilaceae</taxon>
        <taxon>Banduia</taxon>
    </lineage>
</organism>
<keyword evidence="2" id="KW-0678">Repressor</keyword>
<evidence type="ECO:0000256" key="4">
    <source>
        <dbReference type="ARBA" id="ARBA00023015"/>
    </source>
</evidence>
<evidence type="ECO:0000313" key="8">
    <source>
        <dbReference type="Proteomes" id="UP001254608"/>
    </source>
</evidence>
<keyword evidence="5" id="KW-0238">DNA-binding</keyword>
<dbReference type="InterPro" id="IPR036388">
    <property type="entry name" value="WH-like_DNA-bd_sf"/>
</dbReference>
<dbReference type="Gene3D" id="3.30.1490.190">
    <property type="match status" value="1"/>
</dbReference>
<proteinExistence type="inferred from homology"/>
<dbReference type="InterPro" id="IPR002481">
    <property type="entry name" value="FUR"/>
</dbReference>
<evidence type="ECO:0000256" key="1">
    <source>
        <dbReference type="ARBA" id="ARBA00007957"/>
    </source>
</evidence>
<keyword evidence="8" id="KW-1185">Reference proteome</keyword>
<evidence type="ECO:0000256" key="2">
    <source>
        <dbReference type="ARBA" id="ARBA00022491"/>
    </source>
</evidence>
<keyword evidence="6" id="KW-0804">Transcription</keyword>
<keyword evidence="3" id="KW-0862">Zinc</keyword>
<dbReference type="Pfam" id="PF01475">
    <property type="entry name" value="FUR"/>
    <property type="match status" value="1"/>
</dbReference>
<dbReference type="PANTHER" id="PTHR33202">
    <property type="entry name" value="ZINC UPTAKE REGULATION PROTEIN"/>
    <property type="match status" value="1"/>
</dbReference>
<evidence type="ECO:0000313" key="7">
    <source>
        <dbReference type="EMBL" id="MDT0497635.1"/>
    </source>
</evidence>
<keyword evidence="4" id="KW-0805">Transcription regulation</keyword>
<dbReference type="Proteomes" id="UP001254608">
    <property type="component" value="Unassembled WGS sequence"/>
</dbReference>